<dbReference type="GO" id="GO:0004022">
    <property type="term" value="F:alcohol dehydrogenase (NAD+) activity"/>
    <property type="evidence" value="ECO:0007669"/>
    <property type="project" value="TreeGrafter"/>
</dbReference>
<dbReference type="InterPro" id="IPR056798">
    <property type="entry name" value="ADH_Fe_C"/>
</dbReference>
<feature type="domain" description="Alcohol dehydrogenase iron-type/glycerol dehydrogenase GldA" evidence="7">
    <location>
        <begin position="10"/>
        <end position="152"/>
    </location>
</feature>
<dbReference type="PANTHER" id="PTHR11496">
    <property type="entry name" value="ALCOHOL DEHYDROGENASE"/>
    <property type="match status" value="1"/>
</dbReference>
<dbReference type="SUPFAM" id="SSF49482">
    <property type="entry name" value="Aromatic compound dioxygenase"/>
    <property type="match status" value="1"/>
</dbReference>
<evidence type="ECO:0000256" key="2">
    <source>
        <dbReference type="ARBA" id="ARBA00007358"/>
    </source>
</evidence>
<dbReference type="Pfam" id="PF00775">
    <property type="entry name" value="Dioxygenase_C"/>
    <property type="match status" value="1"/>
</dbReference>
<keyword evidence="4" id="KW-0560">Oxidoreductase</keyword>
<protein>
    <submittedName>
        <fullName evidence="11">Iron-containing alcohol dehydrogenase</fullName>
    </submittedName>
</protein>
<dbReference type="Pfam" id="PF25137">
    <property type="entry name" value="ADH_Fe_C"/>
    <property type="match status" value="1"/>
</dbReference>
<dbReference type="InterPro" id="IPR007535">
    <property type="entry name" value="Catechol_dOase_N"/>
</dbReference>
<dbReference type="GO" id="GO:0018576">
    <property type="term" value="F:catechol 1,2-dioxygenase activity"/>
    <property type="evidence" value="ECO:0007669"/>
    <property type="project" value="InterPro"/>
</dbReference>
<evidence type="ECO:0000259" key="10">
    <source>
        <dbReference type="Pfam" id="PF25137"/>
    </source>
</evidence>
<dbReference type="Proteomes" id="UP000550260">
    <property type="component" value="Unassembled WGS sequence"/>
</dbReference>
<dbReference type="EMBL" id="JACJHR010000147">
    <property type="protein sequence ID" value="MBB2506148.1"/>
    <property type="molecule type" value="Genomic_DNA"/>
</dbReference>
<comment type="similarity">
    <text evidence="2">Belongs to the iron-containing alcohol dehydrogenase family.</text>
</comment>
<dbReference type="Pfam" id="PF04444">
    <property type="entry name" value="Dioxygenase_N"/>
    <property type="match status" value="1"/>
</dbReference>
<evidence type="ECO:0000259" key="7">
    <source>
        <dbReference type="Pfam" id="PF00465"/>
    </source>
</evidence>
<evidence type="ECO:0000256" key="1">
    <source>
        <dbReference type="ARBA" id="ARBA00001965"/>
    </source>
</evidence>
<name>A0A8E2BBG1_9PSEU</name>
<dbReference type="InterPro" id="IPR001670">
    <property type="entry name" value="ADH_Fe/GldA"/>
</dbReference>
<dbReference type="InterPro" id="IPR015889">
    <property type="entry name" value="Intradiol_dOase_core"/>
</dbReference>
<feature type="domain" description="Catechol dioxygenase N-terminal" evidence="9">
    <location>
        <begin position="379"/>
        <end position="451"/>
    </location>
</feature>
<dbReference type="PANTHER" id="PTHR11496:SF102">
    <property type="entry name" value="ALCOHOL DEHYDROGENASE 4"/>
    <property type="match status" value="1"/>
</dbReference>
<gene>
    <name evidence="11" type="ORF">H5411_44455</name>
</gene>
<dbReference type="Gene3D" id="1.20.1090.10">
    <property type="entry name" value="Dehydroquinate synthase-like - alpha domain"/>
    <property type="match status" value="1"/>
</dbReference>
<evidence type="ECO:0000313" key="12">
    <source>
        <dbReference type="Proteomes" id="UP000550260"/>
    </source>
</evidence>
<dbReference type="Gene3D" id="2.60.130.10">
    <property type="entry name" value="Aromatic compound dioxygenase"/>
    <property type="match status" value="1"/>
</dbReference>
<dbReference type="SUPFAM" id="SSF56796">
    <property type="entry name" value="Dehydroquinate synthase-like"/>
    <property type="match status" value="1"/>
</dbReference>
<reference evidence="11 12" key="1">
    <citation type="submission" date="2020-08" db="EMBL/GenBank/DDBJ databases">
        <title>Amycolatopsis echigonensis JCM 21831.</title>
        <authorList>
            <person name="Tedsree N."/>
            <person name="Kuncharoen N."/>
            <person name="Likhitwitayawuid K."/>
            <person name="Tanasupawat S."/>
        </authorList>
    </citation>
    <scope>NUCLEOTIDE SEQUENCE [LARGE SCALE GENOMIC DNA]</scope>
    <source>
        <strain evidence="11 12">JCM 21831</strain>
    </source>
</reference>
<proteinExistence type="inferred from homology"/>
<accession>A0A8E2BBG1</accession>
<comment type="cofactor">
    <cofactor evidence="1">
        <name>Fe(3+)</name>
        <dbReference type="ChEBI" id="CHEBI:29034"/>
    </cofactor>
</comment>
<organism evidence="11 12">
    <name type="scientific">Amycolatopsis echigonensis</name>
    <dbReference type="NCBI Taxonomy" id="2576905"/>
    <lineage>
        <taxon>Bacteria</taxon>
        <taxon>Bacillati</taxon>
        <taxon>Actinomycetota</taxon>
        <taxon>Actinomycetes</taxon>
        <taxon>Pseudonocardiales</taxon>
        <taxon>Pseudonocardiaceae</taxon>
        <taxon>Amycolatopsis</taxon>
    </lineage>
</organism>
<sequence length="675" mass="71493">MTNVVHQIDPARVLFGPQSTDQVRDEVARLERSRVLLITSPSAQEAAARIEGQFPAGMVARFDDAQPHTPVEITEQALTVLRAHAADVIVAIGGGSAIGLAKALAVRTGLDQVVLPTTYAGSEVTPVLGETADGVKTTRSGPEIRPETVIYDVDLTLSMPIGLTVTSAVNALAHAAEALCSPQANAVTDALAVRAIAAIGHALPMVVQDPEDRAARSELLEGAWLAGTCLGAVDMGLHHTLCHVLGGSFDLPHAATHTVVLPHALAYNAPAAPEAMRRIAEALGVPDAPSGLHDLISTLGGPTSLAALGLPGSELAHAAALAAGTPHPNPRPVSEEGIRALLTEAWQGGQPGGGRRWPGAELRQLLAEVERSFGNAPQARLRTLLTSLVRHLHGYVAENDLTSAEWMSAIDFLTRTGQMSSATRQEFILFSDSLGVSSAVDILGNSRSTGTTPSAVLGPFYLEGPPETPQGTDIGAGLDGVPLFTEVRVVSQTGEPLADAVVDVWQSNKDGFYDVQLPEVEGPVLRARFRTDDDGLLRYWSILPADYPIPSDGPVGEMLAAANRHAYRAAHVHFLINAVGHQQLITQLFPTSSKYLDSDAVFGVKQPLIVEFTNPGGPTPDGRKVTGEWRRLDYTFTLARIPDPARLFDDAFVDVMEIVEDVDQAPDIVGRVLDV</sequence>
<keyword evidence="3" id="KW-0479">Metal-binding</keyword>
<keyword evidence="6" id="KW-0520">NAD</keyword>
<evidence type="ECO:0000259" key="9">
    <source>
        <dbReference type="Pfam" id="PF04444"/>
    </source>
</evidence>
<feature type="domain" description="Fe-containing alcohol dehydrogenase-like C-terminal" evidence="10">
    <location>
        <begin position="164"/>
        <end position="346"/>
    </location>
</feature>
<evidence type="ECO:0000259" key="8">
    <source>
        <dbReference type="Pfam" id="PF00775"/>
    </source>
</evidence>
<dbReference type="InterPro" id="IPR000627">
    <property type="entry name" value="Intradiol_dOase_C"/>
</dbReference>
<feature type="domain" description="Intradiol ring-cleavage dioxygenases" evidence="8">
    <location>
        <begin position="472"/>
        <end position="613"/>
    </location>
</feature>
<comment type="caution">
    <text evidence="11">The sequence shown here is derived from an EMBL/GenBank/DDBJ whole genome shotgun (WGS) entry which is preliminary data.</text>
</comment>
<evidence type="ECO:0000256" key="6">
    <source>
        <dbReference type="ARBA" id="ARBA00023027"/>
    </source>
</evidence>
<dbReference type="Pfam" id="PF00465">
    <property type="entry name" value="Fe-ADH"/>
    <property type="match status" value="1"/>
</dbReference>
<dbReference type="RefSeq" id="WP_183127721.1">
    <property type="nucleotide sequence ID" value="NZ_JACJHR010000147.1"/>
</dbReference>
<dbReference type="GO" id="GO:0018506">
    <property type="term" value="F:maleylacetate reductase activity"/>
    <property type="evidence" value="ECO:0007669"/>
    <property type="project" value="InterPro"/>
</dbReference>
<dbReference type="InterPro" id="IPR039697">
    <property type="entry name" value="Alcohol_dehydrogenase_Fe"/>
</dbReference>
<dbReference type="CDD" id="cd08177">
    <property type="entry name" value="MAR"/>
    <property type="match status" value="1"/>
</dbReference>
<evidence type="ECO:0000256" key="5">
    <source>
        <dbReference type="ARBA" id="ARBA00023004"/>
    </source>
</evidence>
<evidence type="ECO:0000256" key="3">
    <source>
        <dbReference type="ARBA" id="ARBA00022723"/>
    </source>
</evidence>
<dbReference type="AlphaFoldDB" id="A0A8E2BBG1"/>
<dbReference type="GO" id="GO:0008199">
    <property type="term" value="F:ferric iron binding"/>
    <property type="evidence" value="ECO:0007669"/>
    <property type="project" value="InterPro"/>
</dbReference>
<keyword evidence="5" id="KW-0408">Iron</keyword>
<evidence type="ECO:0000256" key="4">
    <source>
        <dbReference type="ARBA" id="ARBA00023002"/>
    </source>
</evidence>
<dbReference type="InterPro" id="IPR034786">
    <property type="entry name" value="MAR"/>
</dbReference>
<dbReference type="Gene3D" id="3.40.50.1970">
    <property type="match status" value="1"/>
</dbReference>
<evidence type="ECO:0000313" key="11">
    <source>
        <dbReference type="EMBL" id="MBB2506148.1"/>
    </source>
</evidence>
<dbReference type="GO" id="GO:0009712">
    <property type="term" value="P:catechol-containing compound metabolic process"/>
    <property type="evidence" value="ECO:0007669"/>
    <property type="project" value="InterPro"/>
</dbReference>